<keyword evidence="4" id="KW-0735">Signal-anchor</keyword>
<reference evidence="8" key="1">
    <citation type="journal article" date="2014" name="Int. J. Syst. Evol. Microbiol.">
        <title>Complete genome sequence of Corynebacterium casei LMG S-19264T (=DSM 44701T), isolated from a smear-ripened cheese.</title>
        <authorList>
            <consortium name="US DOE Joint Genome Institute (JGI-PGF)"/>
            <person name="Walter F."/>
            <person name="Albersmeier A."/>
            <person name="Kalinowski J."/>
            <person name="Ruckert C."/>
        </authorList>
    </citation>
    <scope>NUCLEOTIDE SEQUENCE</scope>
    <source>
        <strain evidence="8">KCTC 12870</strain>
    </source>
</reference>
<keyword evidence="5" id="KW-1133">Transmembrane helix</keyword>
<evidence type="ECO:0000256" key="4">
    <source>
        <dbReference type="ARBA" id="ARBA00022968"/>
    </source>
</evidence>
<dbReference type="Proteomes" id="UP000642829">
    <property type="component" value="Unassembled WGS sequence"/>
</dbReference>
<comment type="caution">
    <text evidence="8">The sequence shown here is derived from an EMBL/GenBank/DDBJ whole genome shotgun (WGS) entry which is preliminary data.</text>
</comment>
<reference evidence="8" key="2">
    <citation type="submission" date="2020-09" db="EMBL/GenBank/DDBJ databases">
        <authorList>
            <person name="Sun Q."/>
            <person name="Kim S."/>
        </authorList>
    </citation>
    <scope>NUCLEOTIDE SEQUENCE</scope>
    <source>
        <strain evidence="8">KCTC 12870</strain>
    </source>
</reference>
<sequence>MPDSASRSSLDQVCIWEPGNETPLIAMHYMPWFNNPHSSQRSNPKWSHWAWSGSEVKRDPEIRDSERRRDIAAVQYPLIGAYSSDNEEVVRYHFQTAKAAGIDIVFIIWYGPGSDTDELVPMLLEEAQNAGLKLAICYEEKLNWPPYRNPKNRNDIVNSAKDDLNYILEKYADHPAYLHRGKKPFIYQFNFWGEGELGKQNILPDEWNEIFGALRQPVTYARQNLNPEYHPDIEGAYVWWTPDESYVKDFSEYSRDLVDADRLGFFMTMVAPGFDDSGVNGWGHGPRVTPRDGDSILKKTFDMAFEGNPEIIQVVTWNDFNEGTAIEPSLDEGYLYLDSLETWIGERTGRVVDLSDNRLPLKEYLKNASSAQLDEMLTEAESYDGYPKQ</sequence>
<dbReference type="PANTHER" id="PTHR13572">
    <property type="entry name" value="ENDO-ALPHA-1,2-MANNOSIDASE"/>
    <property type="match status" value="1"/>
</dbReference>
<dbReference type="GO" id="GO:0004559">
    <property type="term" value="F:alpha-mannosidase activity"/>
    <property type="evidence" value="ECO:0007669"/>
    <property type="project" value="TreeGrafter"/>
</dbReference>
<keyword evidence="3" id="KW-0378">Hydrolase</keyword>
<dbReference type="Gene3D" id="3.20.20.80">
    <property type="entry name" value="Glycosidases"/>
    <property type="match status" value="1"/>
</dbReference>
<comment type="subcellular location">
    <subcellularLocation>
        <location evidence="1">Golgi apparatus membrane</location>
        <topology evidence="1">Single-pass type II membrane protein</topology>
    </subcellularLocation>
</comment>
<dbReference type="AlphaFoldDB" id="A0A8J3DBU4"/>
<keyword evidence="6" id="KW-0333">Golgi apparatus</keyword>
<dbReference type="PANTHER" id="PTHR13572:SF4">
    <property type="entry name" value="RE57134P"/>
    <property type="match status" value="1"/>
</dbReference>
<name>A0A8J3DBU4_9BACT</name>
<protein>
    <submittedName>
        <fullName evidence="8">Uncharacterized protein</fullName>
    </submittedName>
</protein>
<evidence type="ECO:0000256" key="7">
    <source>
        <dbReference type="ARBA" id="ARBA00023136"/>
    </source>
</evidence>
<evidence type="ECO:0000256" key="1">
    <source>
        <dbReference type="ARBA" id="ARBA00004323"/>
    </source>
</evidence>
<dbReference type="EMBL" id="BMXG01000008">
    <property type="protein sequence ID" value="GHC00402.1"/>
    <property type="molecule type" value="Genomic_DNA"/>
</dbReference>
<keyword evidence="7" id="KW-0472">Membrane</keyword>
<evidence type="ECO:0000313" key="9">
    <source>
        <dbReference type="Proteomes" id="UP000642829"/>
    </source>
</evidence>
<keyword evidence="9" id="KW-1185">Reference proteome</keyword>
<keyword evidence="2" id="KW-0812">Transmembrane</keyword>
<accession>A0A8J3DBU4</accession>
<evidence type="ECO:0000256" key="2">
    <source>
        <dbReference type="ARBA" id="ARBA00022692"/>
    </source>
</evidence>
<gene>
    <name evidence="8" type="ORF">GCM10007047_15920</name>
</gene>
<dbReference type="RefSeq" id="WP_189513747.1">
    <property type="nucleotide sequence ID" value="NZ_BMXG01000008.1"/>
</dbReference>
<proteinExistence type="predicted"/>
<evidence type="ECO:0000313" key="8">
    <source>
        <dbReference type="EMBL" id="GHC00402.1"/>
    </source>
</evidence>
<evidence type="ECO:0000256" key="5">
    <source>
        <dbReference type="ARBA" id="ARBA00022989"/>
    </source>
</evidence>
<organism evidence="8 9">
    <name type="scientific">Cerasicoccus arenae</name>
    <dbReference type="NCBI Taxonomy" id="424488"/>
    <lineage>
        <taxon>Bacteria</taxon>
        <taxon>Pseudomonadati</taxon>
        <taxon>Verrucomicrobiota</taxon>
        <taxon>Opitutia</taxon>
        <taxon>Puniceicoccales</taxon>
        <taxon>Cerasicoccaceae</taxon>
        <taxon>Cerasicoccus</taxon>
    </lineage>
</organism>
<evidence type="ECO:0000256" key="3">
    <source>
        <dbReference type="ARBA" id="ARBA00022801"/>
    </source>
</evidence>
<evidence type="ECO:0000256" key="6">
    <source>
        <dbReference type="ARBA" id="ARBA00023034"/>
    </source>
</evidence>
<dbReference type="Pfam" id="PF16317">
    <property type="entry name" value="Glyco_hydro_99"/>
    <property type="match status" value="1"/>
</dbReference>
<dbReference type="InterPro" id="IPR026071">
    <property type="entry name" value="Glyco_Hydrolase_99"/>
</dbReference>